<dbReference type="InterPro" id="IPR037794">
    <property type="entry name" value="TAF12"/>
</dbReference>
<evidence type="ECO:0000256" key="3">
    <source>
        <dbReference type="ARBA" id="ARBA00017484"/>
    </source>
</evidence>
<sequence>MEEDALGHQLDTSVTEDAAPSTGPVRTRHTKSGAWPGSKILSKNRLHELVKEVDPSIQLDEEVEDILIQIADDFLDSTIKSACLFTKHRNATTVDVRDVQLHLERHWNMWIPGFDTREFVQHKKVSSTEAHKQRMALIRKATKR</sequence>
<comment type="caution">
    <text evidence="9">The sequence shown here is derived from an EMBL/GenBank/DDBJ whole genome shotgun (WGS) entry which is preliminary data.</text>
</comment>
<dbReference type="CDD" id="cd07981">
    <property type="entry name" value="HFD_TAF12"/>
    <property type="match status" value="1"/>
</dbReference>
<keyword evidence="6" id="KW-0539">Nucleus</keyword>
<evidence type="ECO:0000256" key="7">
    <source>
        <dbReference type="SAM" id="MobiDB-lite"/>
    </source>
</evidence>
<evidence type="ECO:0000256" key="1">
    <source>
        <dbReference type="ARBA" id="ARBA00004123"/>
    </source>
</evidence>
<dbReference type="InterPro" id="IPR009072">
    <property type="entry name" value="Histone-fold"/>
</dbReference>
<evidence type="ECO:0000256" key="2">
    <source>
        <dbReference type="ARBA" id="ARBA00007530"/>
    </source>
</evidence>
<dbReference type="EMBL" id="JARBHB010000006">
    <property type="protein sequence ID" value="KAJ8881738.1"/>
    <property type="molecule type" value="Genomic_DNA"/>
</dbReference>
<evidence type="ECO:0000256" key="6">
    <source>
        <dbReference type="ARBA" id="ARBA00023242"/>
    </source>
</evidence>
<dbReference type="PANTHER" id="PTHR12264">
    <property type="entry name" value="TRANSCRIPTION INITIATION FACTOR TFIID SUBUNIT 12"/>
    <property type="match status" value="1"/>
</dbReference>
<feature type="domain" description="Transcription initiation factor TFIID subunit 12" evidence="8">
    <location>
        <begin position="42"/>
        <end position="109"/>
    </location>
</feature>
<name>A0ABQ9HCD6_9NEOP</name>
<dbReference type="Gene3D" id="1.10.20.10">
    <property type="entry name" value="Histone, subunit A"/>
    <property type="match status" value="1"/>
</dbReference>
<comment type="similarity">
    <text evidence="2">Belongs to the TAF12 family.</text>
</comment>
<evidence type="ECO:0000313" key="9">
    <source>
        <dbReference type="EMBL" id="KAJ8881738.1"/>
    </source>
</evidence>
<proteinExistence type="inferred from homology"/>
<gene>
    <name evidence="9" type="ORF">PR048_018224</name>
</gene>
<dbReference type="InterPro" id="IPR003228">
    <property type="entry name" value="TFIID_TAF12_dom"/>
</dbReference>
<accession>A0ABQ9HCD6</accession>
<dbReference type="SUPFAM" id="SSF47113">
    <property type="entry name" value="Histone-fold"/>
    <property type="match status" value="1"/>
</dbReference>
<keyword evidence="5" id="KW-0804">Transcription</keyword>
<evidence type="ECO:0000259" key="8">
    <source>
        <dbReference type="Pfam" id="PF03847"/>
    </source>
</evidence>
<evidence type="ECO:0000313" key="10">
    <source>
        <dbReference type="Proteomes" id="UP001159363"/>
    </source>
</evidence>
<reference evidence="9 10" key="1">
    <citation type="submission" date="2023-02" db="EMBL/GenBank/DDBJ databases">
        <title>LHISI_Scaffold_Assembly.</title>
        <authorList>
            <person name="Stuart O.P."/>
            <person name="Cleave R."/>
            <person name="Magrath M.J.L."/>
            <person name="Mikheyev A.S."/>
        </authorList>
    </citation>
    <scope>NUCLEOTIDE SEQUENCE [LARGE SCALE GENOMIC DNA]</scope>
    <source>
        <strain evidence="9">Daus_M_001</strain>
        <tissue evidence="9">Leg muscle</tissue>
    </source>
</reference>
<keyword evidence="4" id="KW-0805">Transcription regulation</keyword>
<evidence type="ECO:0000256" key="4">
    <source>
        <dbReference type="ARBA" id="ARBA00023015"/>
    </source>
</evidence>
<comment type="subcellular location">
    <subcellularLocation>
        <location evidence="1">Nucleus</location>
    </subcellularLocation>
</comment>
<feature type="region of interest" description="Disordered" evidence="7">
    <location>
        <begin position="1"/>
        <end position="36"/>
    </location>
</feature>
<dbReference type="PANTHER" id="PTHR12264:SF21">
    <property type="entry name" value="TRANSCRIPTION INITIATION FACTOR TFIID SUBUNIT 12"/>
    <property type="match status" value="1"/>
</dbReference>
<organism evidence="9 10">
    <name type="scientific">Dryococelus australis</name>
    <dbReference type="NCBI Taxonomy" id="614101"/>
    <lineage>
        <taxon>Eukaryota</taxon>
        <taxon>Metazoa</taxon>
        <taxon>Ecdysozoa</taxon>
        <taxon>Arthropoda</taxon>
        <taxon>Hexapoda</taxon>
        <taxon>Insecta</taxon>
        <taxon>Pterygota</taxon>
        <taxon>Neoptera</taxon>
        <taxon>Polyneoptera</taxon>
        <taxon>Phasmatodea</taxon>
        <taxon>Verophasmatodea</taxon>
        <taxon>Anareolatae</taxon>
        <taxon>Phasmatidae</taxon>
        <taxon>Eurycanthinae</taxon>
        <taxon>Dryococelus</taxon>
    </lineage>
</organism>
<dbReference type="Proteomes" id="UP001159363">
    <property type="component" value="Chromosome 5"/>
</dbReference>
<protein>
    <recommendedName>
        <fullName evidence="3">Transcription initiation factor TFIID subunit 12</fullName>
    </recommendedName>
</protein>
<dbReference type="Pfam" id="PF03847">
    <property type="entry name" value="TFIID_20kDa"/>
    <property type="match status" value="1"/>
</dbReference>
<keyword evidence="10" id="KW-1185">Reference proteome</keyword>
<evidence type="ECO:0000256" key="5">
    <source>
        <dbReference type="ARBA" id="ARBA00023163"/>
    </source>
</evidence>